<dbReference type="FunFam" id="3.40.50.1460:FF:000020">
    <property type="entry name" value="Clan CD, family C13, asparaginyl endopeptidase-like cysteine peptidase"/>
    <property type="match status" value="1"/>
</dbReference>
<evidence type="ECO:0000256" key="2">
    <source>
        <dbReference type="PIRSR" id="PIRSR019663-1"/>
    </source>
</evidence>
<name>A2F4S0_TRIV3</name>
<dbReference type="eggNOG" id="KOG1348">
    <property type="taxonomic scope" value="Eukaryota"/>
</dbReference>
<feature type="active site" evidence="2">
    <location>
        <position position="127"/>
    </location>
</feature>
<dbReference type="RefSeq" id="XP_001313012.1">
    <property type="nucleotide sequence ID" value="XM_001313011.1"/>
</dbReference>
<dbReference type="InterPro" id="IPR046427">
    <property type="entry name" value="Legumain_prodom_sf"/>
</dbReference>
<dbReference type="GO" id="GO:0004197">
    <property type="term" value="F:cysteine-type endopeptidase activity"/>
    <property type="evidence" value="ECO:0000318"/>
    <property type="project" value="GO_Central"/>
</dbReference>
<keyword evidence="3" id="KW-0732">Signal</keyword>
<dbReference type="PANTHER" id="PTHR12000:SF42">
    <property type="entry name" value="LEGUMAIN"/>
    <property type="match status" value="1"/>
</dbReference>
<dbReference type="PANTHER" id="PTHR12000">
    <property type="entry name" value="HEMOGLOBINASE FAMILY MEMBER"/>
    <property type="match status" value="1"/>
</dbReference>
<gene>
    <name evidence="4" type="ORF">TVAG_328450</name>
</gene>
<evidence type="ECO:0000313" key="4">
    <source>
        <dbReference type="EMBL" id="EAY00083.1"/>
    </source>
</evidence>
<dbReference type="InterPro" id="IPR001096">
    <property type="entry name" value="Peptidase_C13"/>
</dbReference>
<dbReference type="PRINTS" id="PR00776">
    <property type="entry name" value="HEMOGLOBNASE"/>
</dbReference>
<evidence type="ECO:0000256" key="3">
    <source>
        <dbReference type="SAM" id="SignalP"/>
    </source>
</evidence>
<feature type="active site" description="Nucleophile" evidence="2">
    <location>
        <position position="171"/>
    </location>
</feature>
<protein>
    <submittedName>
        <fullName evidence="4">Clan CD, family C13, asparaginyl endopeptidase-like cysteine peptidase</fullName>
    </submittedName>
</protein>
<keyword evidence="5" id="KW-1185">Reference proteome</keyword>
<dbReference type="EMBL" id="DS113614">
    <property type="protein sequence ID" value="EAY00083.1"/>
    <property type="molecule type" value="Genomic_DNA"/>
</dbReference>
<evidence type="ECO:0000313" key="5">
    <source>
        <dbReference type="Proteomes" id="UP000001542"/>
    </source>
</evidence>
<dbReference type="OrthoDB" id="192611at2759"/>
<reference evidence="4" key="1">
    <citation type="submission" date="2006-10" db="EMBL/GenBank/DDBJ databases">
        <authorList>
            <person name="Amadeo P."/>
            <person name="Zhao Q."/>
            <person name="Wortman J."/>
            <person name="Fraser-Liggett C."/>
            <person name="Carlton J."/>
        </authorList>
    </citation>
    <scope>NUCLEOTIDE SEQUENCE</scope>
    <source>
        <strain evidence="4">G3</strain>
    </source>
</reference>
<dbReference type="Gene3D" id="3.40.50.1460">
    <property type="match status" value="1"/>
</dbReference>
<proteinExistence type="inferred from homology"/>
<dbReference type="AlphaFoldDB" id="A2F4S0"/>
<dbReference type="InParanoid" id="A2F4S0"/>
<dbReference type="GO" id="GO:0051603">
    <property type="term" value="P:proteolysis involved in protein catabolic process"/>
    <property type="evidence" value="ECO:0000318"/>
    <property type="project" value="GO_Central"/>
</dbReference>
<dbReference type="KEGG" id="tva:4757895"/>
<dbReference type="Gene3D" id="1.10.132.130">
    <property type="match status" value="1"/>
</dbReference>
<dbReference type="Proteomes" id="UP000001542">
    <property type="component" value="Unassembled WGS sequence"/>
</dbReference>
<evidence type="ECO:0000256" key="1">
    <source>
        <dbReference type="ARBA" id="ARBA00009941"/>
    </source>
</evidence>
<comment type="similarity">
    <text evidence="1">Belongs to the peptidase C13 family.</text>
</comment>
<feature type="signal peptide" evidence="3">
    <location>
        <begin position="1"/>
        <end position="19"/>
    </location>
</feature>
<accession>A2F4S0</accession>
<dbReference type="VEuPathDB" id="TrichDB:TVAG_328450"/>
<dbReference type="FunCoup" id="A2F4S0">
    <property type="interactions" value="392"/>
</dbReference>
<dbReference type="STRING" id="5722.A2F4S0"/>
<sequence>MFLLLSSLASSARWAVLMAGSNDWYNYRHQADIATIYDLLINRSFPADHIITIAYNDIPSDSKNPYRNKLFHNVDHHNMYHGASHIDYTGGKVTAQSFYDVLTENKTAGKVLESTAEDDVFIYYDNHGADGILGVPDGVLEYITFERLQECVNTMHKKGMYKRLLFMVEACESGHLPGFIKAPNAVVITAAKYSESSMGSIFDPDVDNYLSNEFTFAAIDLINQTDLKISEFYDKLVKGTPSSTPQIGGGGYEALKDTYISTWFGEYKNEPKNVLAKPRPKIVEKMSQREVLRHLLKKRGDLHSLKKLHALDANRAKIEKKLKDIAYLLNIDDLNKVENPTKENWSCFFKALEAFTKKNGNLHQDDMGLTRKLLDMCAVRSEENVIKAVHVI</sequence>
<organism evidence="4 5">
    <name type="scientific">Trichomonas vaginalis (strain ATCC PRA-98 / G3)</name>
    <dbReference type="NCBI Taxonomy" id="412133"/>
    <lineage>
        <taxon>Eukaryota</taxon>
        <taxon>Metamonada</taxon>
        <taxon>Parabasalia</taxon>
        <taxon>Trichomonadida</taxon>
        <taxon>Trichomonadidae</taxon>
        <taxon>Trichomonas</taxon>
    </lineage>
</organism>
<feature type="chain" id="PRO_5002643318" evidence="3">
    <location>
        <begin position="20"/>
        <end position="392"/>
    </location>
</feature>
<dbReference type="VEuPathDB" id="TrichDB:TVAGG3_0148970"/>
<dbReference type="GO" id="GO:0006624">
    <property type="term" value="P:vacuolar protein processing"/>
    <property type="evidence" value="ECO:0000318"/>
    <property type="project" value="GO_Central"/>
</dbReference>
<dbReference type="Pfam" id="PF01650">
    <property type="entry name" value="Peptidase_C13"/>
    <property type="match status" value="1"/>
</dbReference>
<dbReference type="SMR" id="A2F4S0"/>
<dbReference type="GO" id="GO:0005773">
    <property type="term" value="C:vacuole"/>
    <property type="evidence" value="ECO:0007669"/>
    <property type="project" value="GOC"/>
</dbReference>
<dbReference type="PIRSF" id="PIRSF019663">
    <property type="entry name" value="Legumain"/>
    <property type="match status" value="1"/>
</dbReference>
<reference evidence="4" key="2">
    <citation type="journal article" date="2007" name="Science">
        <title>Draft genome sequence of the sexually transmitted pathogen Trichomonas vaginalis.</title>
        <authorList>
            <person name="Carlton J.M."/>
            <person name="Hirt R.P."/>
            <person name="Silva J.C."/>
            <person name="Delcher A.L."/>
            <person name="Schatz M."/>
            <person name="Zhao Q."/>
            <person name="Wortman J.R."/>
            <person name="Bidwell S.L."/>
            <person name="Alsmark U.C.M."/>
            <person name="Besteiro S."/>
            <person name="Sicheritz-Ponten T."/>
            <person name="Noel C.J."/>
            <person name="Dacks J.B."/>
            <person name="Foster P.G."/>
            <person name="Simillion C."/>
            <person name="Van de Peer Y."/>
            <person name="Miranda-Saavedra D."/>
            <person name="Barton G.J."/>
            <person name="Westrop G.D."/>
            <person name="Mueller S."/>
            <person name="Dessi D."/>
            <person name="Fiori P.L."/>
            <person name="Ren Q."/>
            <person name="Paulsen I."/>
            <person name="Zhang H."/>
            <person name="Bastida-Corcuera F.D."/>
            <person name="Simoes-Barbosa A."/>
            <person name="Brown M.T."/>
            <person name="Hayes R.D."/>
            <person name="Mukherjee M."/>
            <person name="Okumura C.Y."/>
            <person name="Schneider R."/>
            <person name="Smith A.J."/>
            <person name="Vanacova S."/>
            <person name="Villalvazo M."/>
            <person name="Haas B.J."/>
            <person name="Pertea M."/>
            <person name="Feldblyum T.V."/>
            <person name="Utterback T.R."/>
            <person name="Shu C.L."/>
            <person name="Osoegawa K."/>
            <person name="de Jong P.J."/>
            <person name="Hrdy I."/>
            <person name="Horvathova L."/>
            <person name="Zubacova Z."/>
            <person name="Dolezal P."/>
            <person name="Malik S.B."/>
            <person name="Logsdon J.M. Jr."/>
            <person name="Henze K."/>
            <person name="Gupta A."/>
            <person name="Wang C.C."/>
            <person name="Dunne R.L."/>
            <person name="Upcroft J.A."/>
            <person name="Upcroft P."/>
            <person name="White O."/>
            <person name="Salzberg S.L."/>
            <person name="Tang P."/>
            <person name="Chiu C.-H."/>
            <person name="Lee Y.-S."/>
            <person name="Embley T.M."/>
            <person name="Coombs G.H."/>
            <person name="Mottram J.C."/>
            <person name="Tachezy J."/>
            <person name="Fraser-Liggett C.M."/>
            <person name="Johnson P.J."/>
        </authorList>
    </citation>
    <scope>NUCLEOTIDE SEQUENCE [LARGE SCALE GENOMIC DNA]</scope>
    <source>
        <strain evidence="4">G3</strain>
    </source>
</reference>